<keyword evidence="2" id="KW-1185">Reference proteome</keyword>
<dbReference type="Proteomes" id="UP001519535">
    <property type="component" value="Unassembled WGS sequence"/>
</dbReference>
<evidence type="ECO:0000313" key="2">
    <source>
        <dbReference type="Proteomes" id="UP001519535"/>
    </source>
</evidence>
<reference evidence="1 2" key="1">
    <citation type="submission" date="2021-05" db="EMBL/GenBank/DDBJ databases">
        <title>Mycobacterium acidophilum sp. nov., an extremely acid-tolerant member of the genus Mycobacterium.</title>
        <authorList>
            <person name="Xia J."/>
        </authorList>
    </citation>
    <scope>NUCLEOTIDE SEQUENCE [LARGE SCALE GENOMIC DNA]</scope>
    <source>
        <strain evidence="1 2">M1</strain>
    </source>
</reference>
<proteinExistence type="predicted"/>
<sequence>MPDVDNLRNPVIGTGEGGNVMARDMFGNPLIAGVNADPIDIGAGLRALGECGYDEPRTRTVVEYALQRWARGEEEAAERGAIDQSFYGIDFGSWRRVLAAAMTSATTSPA</sequence>
<comment type="caution">
    <text evidence="1">The sequence shown here is derived from an EMBL/GenBank/DDBJ whole genome shotgun (WGS) entry which is preliminary data.</text>
</comment>
<evidence type="ECO:0000313" key="1">
    <source>
        <dbReference type="EMBL" id="MBS9535599.1"/>
    </source>
</evidence>
<dbReference type="RefSeq" id="WP_214094454.1">
    <property type="nucleotide sequence ID" value="NZ_JAHCLR010000050.1"/>
</dbReference>
<protein>
    <submittedName>
        <fullName evidence="1">Uncharacterized protein</fullName>
    </submittedName>
</protein>
<organism evidence="1 2">
    <name type="scientific">Mycolicibacter acidiphilus</name>
    <dbReference type="NCBI Taxonomy" id="2835306"/>
    <lineage>
        <taxon>Bacteria</taxon>
        <taxon>Bacillati</taxon>
        <taxon>Actinomycetota</taxon>
        <taxon>Actinomycetes</taxon>
        <taxon>Mycobacteriales</taxon>
        <taxon>Mycobacteriaceae</taxon>
        <taxon>Mycolicibacter</taxon>
    </lineage>
</organism>
<dbReference type="EMBL" id="JAHCLR010000050">
    <property type="protein sequence ID" value="MBS9535599.1"/>
    <property type="molecule type" value="Genomic_DNA"/>
</dbReference>
<accession>A0ABS5RPT3</accession>
<name>A0ABS5RPT3_9MYCO</name>
<gene>
    <name evidence="1" type="ORF">KIH27_18595</name>
</gene>